<dbReference type="PANTHER" id="PTHR30469">
    <property type="entry name" value="MULTIDRUG RESISTANCE PROTEIN MDTA"/>
    <property type="match status" value="1"/>
</dbReference>
<dbReference type="PANTHER" id="PTHR30469:SF15">
    <property type="entry name" value="HLYD FAMILY OF SECRETION PROTEINS"/>
    <property type="match status" value="1"/>
</dbReference>
<dbReference type="InterPro" id="IPR058627">
    <property type="entry name" value="MdtA-like_C"/>
</dbReference>
<dbReference type="InterPro" id="IPR058647">
    <property type="entry name" value="BSH_CzcB-like"/>
</dbReference>
<feature type="domain" description="CzcB-like barrel-sandwich hybrid" evidence="5">
    <location>
        <begin position="83"/>
        <end position="221"/>
    </location>
</feature>
<evidence type="ECO:0000259" key="3">
    <source>
        <dbReference type="Pfam" id="PF25954"/>
    </source>
</evidence>
<proteinExistence type="inferred from homology"/>
<name>A0A426QIE4_9GAMM</name>
<dbReference type="NCBIfam" id="TIGR01730">
    <property type="entry name" value="RND_mfp"/>
    <property type="match status" value="1"/>
</dbReference>
<dbReference type="Gene3D" id="2.40.50.100">
    <property type="match status" value="1"/>
</dbReference>
<dbReference type="GO" id="GO:1990281">
    <property type="term" value="C:efflux pump complex"/>
    <property type="evidence" value="ECO:0007669"/>
    <property type="project" value="TreeGrafter"/>
</dbReference>
<comment type="caution">
    <text evidence="6">The sequence shown here is derived from an EMBL/GenBank/DDBJ whole genome shotgun (WGS) entry which is preliminary data.</text>
</comment>
<dbReference type="Pfam" id="PF25973">
    <property type="entry name" value="BSH_CzcB"/>
    <property type="match status" value="1"/>
</dbReference>
<evidence type="ECO:0000313" key="7">
    <source>
        <dbReference type="Proteomes" id="UP000287798"/>
    </source>
</evidence>
<keyword evidence="7" id="KW-1185">Reference proteome</keyword>
<dbReference type="Gene3D" id="1.10.287.470">
    <property type="entry name" value="Helix hairpin bin"/>
    <property type="match status" value="1"/>
</dbReference>
<accession>A0A426QIE4</accession>
<dbReference type="GO" id="GO:0015562">
    <property type="term" value="F:efflux transmembrane transporter activity"/>
    <property type="evidence" value="ECO:0007669"/>
    <property type="project" value="TreeGrafter"/>
</dbReference>
<evidence type="ECO:0000313" key="6">
    <source>
        <dbReference type="EMBL" id="RRQ21531.1"/>
    </source>
</evidence>
<keyword evidence="2" id="KW-0175">Coiled coil</keyword>
<reference evidence="6 7" key="1">
    <citation type="journal article" date="2010" name="Int. J. Syst. Evol. Microbiol.">
        <title>Thiohalobacter thiocyanaticus gen. nov., sp. nov., a moderately halophilic, sulfur-oxidizing gammaproteobacterium from hypersaline lakes, that utilizes thiocyanate.</title>
        <authorList>
            <person name="Sorokin D.Y."/>
            <person name="Kovaleva O.L."/>
            <person name="Tourova T.P."/>
            <person name="Muyzer G."/>
        </authorList>
    </citation>
    <scope>NUCLEOTIDE SEQUENCE [LARGE SCALE GENOMIC DNA]</scope>
    <source>
        <strain evidence="6 7">Hrh1</strain>
    </source>
</reference>
<dbReference type="Gene3D" id="2.40.30.170">
    <property type="match status" value="1"/>
</dbReference>
<dbReference type="InterPro" id="IPR058792">
    <property type="entry name" value="Beta-barrel_RND_2"/>
</dbReference>
<feature type="coiled-coil region" evidence="2">
    <location>
        <begin position="131"/>
        <end position="191"/>
    </location>
</feature>
<feature type="domain" description="CusB-like beta-barrel" evidence="3">
    <location>
        <begin position="232"/>
        <end position="303"/>
    </location>
</feature>
<dbReference type="InterPro" id="IPR006143">
    <property type="entry name" value="RND_pump_MFP"/>
</dbReference>
<protein>
    <submittedName>
        <fullName evidence="6">Efflux RND transporter periplasmic adaptor subunit</fullName>
    </submittedName>
</protein>
<dbReference type="Gene3D" id="2.40.420.20">
    <property type="match status" value="1"/>
</dbReference>
<dbReference type="EMBL" id="QZMU01000001">
    <property type="protein sequence ID" value="RRQ21531.1"/>
    <property type="molecule type" value="Genomic_DNA"/>
</dbReference>
<comment type="similarity">
    <text evidence="1">Belongs to the membrane fusion protein (MFP) (TC 8.A.1) family.</text>
</comment>
<evidence type="ECO:0000256" key="2">
    <source>
        <dbReference type="SAM" id="Coils"/>
    </source>
</evidence>
<dbReference type="Pfam" id="PF25954">
    <property type="entry name" value="Beta-barrel_RND_2"/>
    <property type="match status" value="1"/>
</dbReference>
<organism evidence="6 7">
    <name type="scientific">Thiohalobacter thiocyanaticus</name>
    <dbReference type="NCBI Taxonomy" id="585455"/>
    <lineage>
        <taxon>Bacteria</taxon>
        <taxon>Pseudomonadati</taxon>
        <taxon>Pseudomonadota</taxon>
        <taxon>Gammaproteobacteria</taxon>
        <taxon>Thiohalobacterales</taxon>
        <taxon>Thiohalobacteraceae</taxon>
        <taxon>Thiohalobacter</taxon>
    </lineage>
</organism>
<feature type="domain" description="Multidrug resistance protein MdtA-like C-terminal permuted SH3" evidence="4">
    <location>
        <begin position="311"/>
        <end position="373"/>
    </location>
</feature>
<evidence type="ECO:0000256" key="1">
    <source>
        <dbReference type="ARBA" id="ARBA00009477"/>
    </source>
</evidence>
<evidence type="ECO:0000259" key="5">
    <source>
        <dbReference type="Pfam" id="PF25973"/>
    </source>
</evidence>
<gene>
    <name evidence="6" type="ORF">D6C00_05985</name>
</gene>
<dbReference type="SUPFAM" id="SSF111369">
    <property type="entry name" value="HlyD-like secretion proteins"/>
    <property type="match status" value="1"/>
</dbReference>
<dbReference type="Proteomes" id="UP000287798">
    <property type="component" value="Unassembled WGS sequence"/>
</dbReference>
<sequence length="389" mass="42886">MRLVGRPRPLVCCRQAVQFHPAGRTRIRMHSKSLRLLCLLPWLLLSAGIAAAESRLTRVAVDRVETAPIVEAVPLTGTLTSPRVAQVSTSVGGLVEAINVDVGDRVEAGDPLVRLDRELERLSLAASRAATRQARAELADVRRRLEEARQLRARQSFPETEVRSLEAQVEVQQAAVERLAAEEQRREARLRRHVLNAPFNGVINRKLTEAGEWVEPGMAVVELIAVEGLRLDFRVPQRHFPRIDEQTRLEVELEAVPGRRFEARIGAVVPVNDPGARTFLLRAYLDDPELRLTPGMSAHAELQLGTGRRGLVVPRDALLRYPDGRVGVWVVEGAGEDGTATVNEHQVEIGLAFDGRVEIRSGLEAGMQVVTAGNESLQPGQRVRLADSD</sequence>
<dbReference type="AlphaFoldDB" id="A0A426QIE4"/>
<dbReference type="Pfam" id="PF25967">
    <property type="entry name" value="RND-MFP_C"/>
    <property type="match status" value="1"/>
</dbReference>
<evidence type="ECO:0000259" key="4">
    <source>
        <dbReference type="Pfam" id="PF25967"/>
    </source>
</evidence>